<feature type="transmembrane region" description="Helical" evidence="5">
    <location>
        <begin position="22"/>
        <end position="51"/>
    </location>
</feature>
<feature type="transmembrane region" description="Helical" evidence="5">
    <location>
        <begin position="128"/>
        <end position="146"/>
    </location>
</feature>
<gene>
    <name evidence="6" type="ORF">CWM85_33745</name>
</gene>
<dbReference type="GO" id="GO:0005886">
    <property type="term" value="C:plasma membrane"/>
    <property type="evidence" value="ECO:0007669"/>
    <property type="project" value="TreeGrafter"/>
</dbReference>
<dbReference type="InterPro" id="IPR052951">
    <property type="entry name" value="Tellurite_res_ion_channel"/>
</dbReference>
<dbReference type="AlphaFoldDB" id="A0A2J4YFP5"/>
<dbReference type="GO" id="GO:0046583">
    <property type="term" value="F:monoatomic cation efflux transmembrane transporter activity"/>
    <property type="evidence" value="ECO:0007669"/>
    <property type="project" value="TreeGrafter"/>
</dbReference>
<dbReference type="Pfam" id="PF03595">
    <property type="entry name" value="SLAC1"/>
    <property type="match status" value="1"/>
</dbReference>
<keyword evidence="4 5" id="KW-0472">Membrane</keyword>
<reference evidence="6 7" key="2">
    <citation type="submission" date="2018-01" db="EMBL/GenBank/DDBJ databases">
        <title>Genomic study of Klebsiella pneumoniae.</title>
        <authorList>
            <person name="Yang Y."/>
            <person name="Bicalho R."/>
        </authorList>
    </citation>
    <scope>NUCLEOTIDE SEQUENCE [LARGE SCALE GENOMIC DNA]</scope>
    <source>
        <strain evidence="6 7">A2</strain>
    </source>
</reference>
<keyword evidence="3 5" id="KW-1133">Transmembrane helix</keyword>
<dbReference type="Proteomes" id="UP000234661">
    <property type="component" value="Unassembled WGS sequence"/>
</dbReference>
<sequence>RGKHPNEATTPGLYLPTVANNFISAMACGALGFTDAGLVFLGAGLFSWLSLEPVILQRLRSDGELPMAMRTALGIQLAPALVACSAWLSVNGGEADTFAKLLFGYGLLQLLFMLRLMPWYLRQPFNASFWSFSFGISALATTGLHLGHQHPDGFFHTLALPLFLFTNLIVGLLLIRTFLLLMRGKLLIRVERDTLLKNKD</sequence>
<reference evidence="6 7" key="1">
    <citation type="submission" date="2017-11" db="EMBL/GenBank/DDBJ databases">
        <authorList>
            <person name="Han C.G."/>
        </authorList>
    </citation>
    <scope>NUCLEOTIDE SEQUENCE [LARGE SCALE GENOMIC DNA]</scope>
    <source>
        <strain evidence="6 7">A2</strain>
    </source>
</reference>
<proteinExistence type="predicted"/>
<comment type="subcellular location">
    <subcellularLocation>
        <location evidence="1">Membrane</location>
        <topology evidence="1">Multi-pass membrane protein</topology>
    </subcellularLocation>
</comment>
<feature type="non-terminal residue" evidence="6">
    <location>
        <position position="1"/>
    </location>
</feature>
<organism evidence="6 7">
    <name type="scientific">Klebsiella michiganensis</name>
    <dbReference type="NCBI Taxonomy" id="1134687"/>
    <lineage>
        <taxon>Bacteria</taxon>
        <taxon>Pseudomonadati</taxon>
        <taxon>Pseudomonadota</taxon>
        <taxon>Gammaproteobacteria</taxon>
        <taxon>Enterobacterales</taxon>
        <taxon>Enterobacteriaceae</taxon>
        <taxon>Klebsiella/Raoultella group</taxon>
        <taxon>Klebsiella</taxon>
    </lineage>
</organism>
<evidence type="ECO:0000256" key="3">
    <source>
        <dbReference type="ARBA" id="ARBA00022989"/>
    </source>
</evidence>
<dbReference type="InterPro" id="IPR004695">
    <property type="entry name" value="SLAC1/Mae1/Ssu1/TehA"/>
</dbReference>
<accession>A0A2J4YFP5</accession>
<evidence type="ECO:0000313" key="6">
    <source>
        <dbReference type="EMBL" id="PLM49598.1"/>
    </source>
</evidence>
<evidence type="ECO:0000256" key="1">
    <source>
        <dbReference type="ARBA" id="ARBA00004141"/>
    </source>
</evidence>
<feature type="transmembrane region" description="Helical" evidence="5">
    <location>
        <begin position="72"/>
        <end position="90"/>
    </location>
</feature>
<evidence type="ECO:0000256" key="5">
    <source>
        <dbReference type="SAM" id="Phobius"/>
    </source>
</evidence>
<dbReference type="Gene3D" id="1.50.10.150">
    <property type="entry name" value="Voltage-dependent anion channel"/>
    <property type="match status" value="1"/>
</dbReference>
<keyword evidence="2 5" id="KW-0812">Transmembrane</keyword>
<feature type="transmembrane region" description="Helical" evidence="5">
    <location>
        <begin position="102"/>
        <end position="121"/>
    </location>
</feature>
<evidence type="ECO:0000256" key="4">
    <source>
        <dbReference type="ARBA" id="ARBA00023136"/>
    </source>
</evidence>
<dbReference type="EMBL" id="PIET01001718">
    <property type="protein sequence ID" value="PLM49598.1"/>
    <property type="molecule type" value="Genomic_DNA"/>
</dbReference>
<dbReference type="PANTHER" id="PTHR37955">
    <property type="entry name" value="TELLURITE RESISTANCE PROTEIN TEHA"/>
    <property type="match status" value="1"/>
</dbReference>
<feature type="transmembrane region" description="Helical" evidence="5">
    <location>
        <begin position="158"/>
        <end position="182"/>
    </location>
</feature>
<protein>
    <submittedName>
        <fullName evidence="6">Dicarboxylate transporter/tellurite-resistance protein TehA</fullName>
    </submittedName>
</protein>
<dbReference type="PANTHER" id="PTHR37955:SF1">
    <property type="entry name" value="DEP DOMAIN-CONTAINING PROTEIN"/>
    <property type="match status" value="1"/>
</dbReference>
<evidence type="ECO:0000256" key="2">
    <source>
        <dbReference type="ARBA" id="ARBA00022692"/>
    </source>
</evidence>
<name>A0A2J4YFP5_9ENTR</name>
<dbReference type="InterPro" id="IPR038665">
    <property type="entry name" value="Voltage-dep_anion_channel_sf"/>
</dbReference>
<evidence type="ECO:0000313" key="7">
    <source>
        <dbReference type="Proteomes" id="UP000234661"/>
    </source>
</evidence>
<comment type="caution">
    <text evidence="6">The sequence shown here is derived from an EMBL/GenBank/DDBJ whole genome shotgun (WGS) entry which is preliminary data.</text>
</comment>